<keyword evidence="2" id="KW-1185">Reference proteome</keyword>
<organism evidence="1 2">
    <name type="scientific">Rhododendron molle</name>
    <name type="common">Chinese azalea</name>
    <name type="synonym">Azalea mollis</name>
    <dbReference type="NCBI Taxonomy" id="49168"/>
    <lineage>
        <taxon>Eukaryota</taxon>
        <taxon>Viridiplantae</taxon>
        <taxon>Streptophyta</taxon>
        <taxon>Embryophyta</taxon>
        <taxon>Tracheophyta</taxon>
        <taxon>Spermatophyta</taxon>
        <taxon>Magnoliopsida</taxon>
        <taxon>eudicotyledons</taxon>
        <taxon>Gunneridae</taxon>
        <taxon>Pentapetalae</taxon>
        <taxon>asterids</taxon>
        <taxon>Ericales</taxon>
        <taxon>Ericaceae</taxon>
        <taxon>Ericoideae</taxon>
        <taxon>Rhodoreae</taxon>
        <taxon>Rhododendron</taxon>
    </lineage>
</organism>
<protein>
    <submittedName>
        <fullName evidence="1">Uncharacterized protein</fullName>
    </submittedName>
</protein>
<evidence type="ECO:0000313" key="1">
    <source>
        <dbReference type="EMBL" id="KAI8533764.1"/>
    </source>
</evidence>
<accession>A0ACC0LZG2</accession>
<reference evidence="1" key="1">
    <citation type="submission" date="2022-02" db="EMBL/GenBank/DDBJ databases">
        <title>Plant Genome Project.</title>
        <authorList>
            <person name="Zhang R.-G."/>
        </authorList>
    </citation>
    <scope>NUCLEOTIDE SEQUENCE</scope>
    <source>
        <strain evidence="1">AT1</strain>
    </source>
</reference>
<proteinExistence type="predicted"/>
<comment type="caution">
    <text evidence="1">The sequence shown here is derived from an EMBL/GenBank/DDBJ whole genome shotgun (WGS) entry which is preliminary data.</text>
</comment>
<evidence type="ECO:0000313" key="2">
    <source>
        <dbReference type="Proteomes" id="UP001062846"/>
    </source>
</evidence>
<name>A0ACC0LZG2_RHOML</name>
<gene>
    <name evidence="1" type="ORF">RHMOL_Rhmol10G0034400</name>
</gene>
<dbReference type="Proteomes" id="UP001062846">
    <property type="component" value="Chromosome 10"/>
</dbReference>
<sequence length="1656" mass="177861">MHGRREGDELRTVLRRRHMWSVPPPVPPPASPSSVAVPESTAAAAVISPDSFSKVNIHEFVRAYMCSFKFVAIVYKLDGRKICVGDCALFKPPQDSPPFIGIIRKLLLEREKNLSLSVNWLYRPADVKLGKGSLVEAAPNELFYSFHKDEIPAASLLHPCKVAFLRKGVELPSGISSFVCRRVYDIENKCLWWLTDQDYINERQEEVDQLLDKTRLEMYGAVQSGGRSPKSLNGPTGTPQLRSGSESVQNSSSSLPSSQFKGKKRDRADQGNDPVKRERVSRADETDPAPEHILRSEIAKITEESGLRDYKGVQRLVQLMRPISTEKKIDLACRIMLVNVIAVTDTFDCLGWFVQLRGLQVLDEWLQEVHKGKIGNASSPKESDKSVEEFLLVSLRALDKLPVNLHALQTCNVGKSVNLLRSHKNSEIQKKARALVDTWKKRVEAEMNMIDAKSGSSHSGPWPSKSLLSEVSHVGNRCDGGSSEATVKSSTVQSSPSKTPSIKLGSSESFAKIVSASPASTQLASPASSSGGASAKDPNSATLVLGGSSDMPLSTIKEEKSSSSNQSPNNSQSCSSDYAKTRGASCREDARSSTGSASRHQKSSNGVQGSAVSGFQKEISVGKLGSLSQNLASETASPTRVNHERASDARLVDHGNNRLIVRLPNTVRSPARSTKGVSSEDPSPMLSQSGKQDHHDRKVKGKSDARRSINTPNSKPDLCQGRDGLVVSDEGNLSAPNALCDEQSRTEDGEKLMESSKGTGSSSGVMPEPDKSHDVSSRSSMNVLIDSCVKFSEARTTISGGDDIGMNLLASVAAGEMCRSDVLPSGSPGKNSPVPIESCFGNDVKLRRLDKDTANDRTNGGDTPEHGCAVDCLRVENESPRVAVPMSANISRDVKVTSFSCEEKSGECSGQLNPSIIGSRQNQYGLYSKCDGGPGQVNNAPVGFEDDTKEGIVRSEVADQFHQQKESDAAREIINSVLNSKLKARIPFPDEDKVNYADEKIAESRVVNVPNVAASTKVENKANEESPSCSSLEVCREDKSALLKESGCAILSEQKVPITLKFHQEVMTVKGEDTALPSGSATVLGMESNTEKATETRAVCQSEQSENQNINLSTASLEQTDECREEKTEGKEVVGHCTDKSASHEEPLTIPMQRTVECMKSNTVKLDGNEAGGIGECASSVNGASGSVAGTDVAVKLDFDLNEGFPVEDGCQGELVTSSVVHLPCPLPFSVSSPSMSFPFSITVTSAAKGPFCPPENPFRSKGELGWKGSAATSAFKPAEPRKVLEMPLGTTNSPSIEFVRKPGRSPLDIDLNVPDQRVLEDMDSQNSSRAATCLEIGPLDNHAGGGLDLDLNRVDDSPDIRQFSVSNRRKMEIPLTGGLSNVEFNASRDFDLNNGPGPYGGVTEPAQHVRGNVPFLSPLHGVRMNTMDQGGSYSSLFPPNNSYSAIAIPSILPGRGEQSYSVVPASGSQRILGGPSHGSPFGPEFYQGTVLSSSPAIPFPHAASFQYPGFPFETNFSLSSNSYSVGSTAHMDSSSLCLPTIPSQLVGLSGVVSSQYSRPYIMNLPGGANNVGPESRKLGGQGLDLNNGTGSTDVERRDGRPSPALLRQIPVPGSQTTPVDEQMKVFQMAGGSLKRREPDLGWNGDRNGYKQPSWQ</sequence>
<dbReference type="EMBL" id="CM046397">
    <property type="protein sequence ID" value="KAI8533764.1"/>
    <property type="molecule type" value="Genomic_DNA"/>
</dbReference>